<accession>A0ACB7SW65</accession>
<organism evidence="1 2">
    <name type="scientific">Hyalomma asiaticum</name>
    <name type="common">Tick</name>
    <dbReference type="NCBI Taxonomy" id="266040"/>
    <lineage>
        <taxon>Eukaryota</taxon>
        <taxon>Metazoa</taxon>
        <taxon>Ecdysozoa</taxon>
        <taxon>Arthropoda</taxon>
        <taxon>Chelicerata</taxon>
        <taxon>Arachnida</taxon>
        <taxon>Acari</taxon>
        <taxon>Parasitiformes</taxon>
        <taxon>Ixodida</taxon>
        <taxon>Ixodoidea</taxon>
        <taxon>Ixodidae</taxon>
        <taxon>Hyalomminae</taxon>
        <taxon>Hyalomma</taxon>
    </lineage>
</organism>
<evidence type="ECO:0000313" key="1">
    <source>
        <dbReference type="EMBL" id="KAH6938029.1"/>
    </source>
</evidence>
<proteinExistence type="predicted"/>
<comment type="caution">
    <text evidence="1">The sequence shown here is derived from an EMBL/GenBank/DDBJ whole genome shotgun (WGS) entry which is preliminary data.</text>
</comment>
<dbReference type="Proteomes" id="UP000821845">
    <property type="component" value="Chromosome 2"/>
</dbReference>
<gene>
    <name evidence="1" type="ORF">HPB50_006515</name>
</gene>
<name>A0ACB7SW65_HYAAI</name>
<reference evidence="1" key="1">
    <citation type="submission" date="2020-05" db="EMBL/GenBank/DDBJ databases">
        <title>Large-scale comparative analyses of tick genomes elucidate their genetic diversity and vector capacities.</title>
        <authorList>
            <person name="Jia N."/>
            <person name="Wang J."/>
            <person name="Shi W."/>
            <person name="Du L."/>
            <person name="Sun Y."/>
            <person name="Zhan W."/>
            <person name="Jiang J."/>
            <person name="Wang Q."/>
            <person name="Zhang B."/>
            <person name="Ji P."/>
            <person name="Sakyi L.B."/>
            <person name="Cui X."/>
            <person name="Yuan T."/>
            <person name="Jiang B."/>
            <person name="Yang W."/>
            <person name="Lam T.T.-Y."/>
            <person name="Chang Q."/>
            <person name="Ding S."/>
            <person name="Wang X."/>
            <person name="Zhu J."/>
            <person name="Ruan X."/>
            <person name="Zhao L."/>
            <person name="Wei J."/>
            <person name="Que T."/>
            <person name="Du C."/>
            <person name="Cheng J."/>
            <person name="Dai P."/>
            <person name="Han X."/>
            <person name="Huang E."/>
            <person name="Gao Y."/>
            <person name="Liu J."/>
            <person name="Shao H."/>
            <person name="Ye R."/>
            <person name="Li L."/>
            <person name="Wei W."/>
            <person name="Wang X."/>
            <person name="Wang C."/>
            <person name="Yang T."/>
            <person name="Huo Q."/>
            <person name="Li W."/>
            <person name="Guo W."/>
            <person name="Chen H."/>
            <person name="Zhou L."/>
            <person name="Ni X."/>
            <person name="Tian J."/>
            <person name="Zhou Y."/>
            <person name="Sheng Y."/>
            <person name="Liu T."/>
            <person name="Pan Y."/>
            <person name="Xia L."/>
            <person name="Li J."/>
            <person name="Zhao F."/>
            <person name="Cao W."/>
        </authorList>
    </citation>
    <scope>NUCLEOTIDE SEQUENCE</scope>
    <source>
        <strain evidence="1">Hyas-2018</strain>
    </source>
</reference>
<dbReference type="EMBL" id="CM023482">
    <property type="protein sequence ID" value="KAH6938029.1"/>
    <property type="molecule type" value="Genomic_DNA"/>
</dbReference>
<protein>
    <submittedName>
        <fullName evidence="1">Uncharacterized protein</fullName>
    </submittedName>
</protein>
<keyword evidence="2" id="KW-1185">Reference proteome</keyword>
<evidence type="ECO:0000313" key="2">
    <source>
        <dbReference type="Proteomes" id="UP000821845"/>
    </source>
</evidence>
<sequence length="1657" mass="186357">MMWTNVCSNFEGETAVFGQRNEEKAGSQLYEVRTQFTICADSPVVPVKPVVNGAVSQKHFAVAIDDVVNVFKHCSFLFSKRFDAAVDAVALCSDVLDGLLIVAERSGNLHMFTVEDAHCIVKLPVPSKRSDDDTGALFRSVDVKKSGDSYTVCVLTGHHVITARINRDVIAQLSSTHQPDLSPLQIRIVDVTQHLGRQDLMLSLVPLASVCVLDDDLLVTGGQGTLCCIPMDATISASGIFHNVAGERVRKMVVVDSLCTLLILTEGSRLVSICLKTFLIKDVWSEKIVEDFVFCEEAASRTERGREQEWRVAVLTAMCEISARRLEVYSIPDFSMLYALEVHETCHIMPFCDSLDGFWIVEGFSDNEETLIELRVRTISEALPENHLMKLINKNKFAEAEKFAELFNLCVKEVHWHHLLSILNDMSTRQTDSSVDADDELNLVQEACNLIKVLPDVVQVARCCIETPIASATVACKLLLFLREHVSAQDCGAEEQNEICAQIMLLLNRATTFRLLCDNDFKSDWFTFSQADLIQEICVLFRDDHVSAGFVIWERHQDEFLQGLSCDVIERLLDSIQITVDFSSLSQWLKDSFLPLMLRSLPESLECICQWIVDRVLQMEVSSKSLWPSGALRLVKVVLDNFQMTSTTVDNVPLNTWLVVHGAPRRIRDKTSALCKLYHLYLDLQNLEVLWGKYKCRLTLQELQNTDKQEVAFAVLDEAISKQQVLQSYIEQVLGYREISLMCDELLEDEMVALVAFIDHPQCWLYAVRNILSHAHVPWSESIQELADQGCLLRGSAAREIEQERKRMQAKLILMGYDVNLFRSVALGTTSTLVRCILLSEKQEALKDALTVAKNLGDMSESDVFLLYLQMTYAKADIDRFAEVLQSVPREIAREVSPRLCTFAELLLQRHSIYPEARAAGLMECWQYLLSVLQQSPEVSDIDYGTLRCRVRQGVVLRRDFGITVFAADFCCEDDKREVMKQGFQKLLSNAMTNQNPAALQSVLEQMEKSVFIDVGGLASYCSSFNMNIEVSLSRRLEFLLCAQADDPCAKGWSLPQRLAEASRVLGEIPKMSVQKVLMKVLAKVNPYHYEILRFGYNYIRAIEEGPEISVQREIDILNFLESYERYSPPSEQEMELWFEEYPLADISSLMQSRLPFRHLLKPTLWLFITNELYPETVHAWLNVADTLRLDKDDIRFIAVDNATRTWSAQHHKGNVLDVTFLASVKRLIVQMSNKEKAIACLVKLVDNLPRGPTASRVAKECATLPDTFFGSGEAKSKASDAKTKFRKKYIKLRNEQLLKQYSLNSTFYLSLCNRTADLVAALLEDTRWHLVFSDTSALYSCIEKIAADDDVISVDFFSLLEKSVMRWLGFEATENTGNESAMELNLEASHVLNTRRCAGFITVLHLMQHIPEQMKELLSCTASLSDSFVGLRPRVLATMCMLAGLGVSDPSLLNMPQNSSVSNLEELTVLAYKARLSQLGIPLPSLSLDADSASEIASTVLHLASHSTVALELVCNLCIEYHVRTVSTWEAFLSAATSAGATDILCRALPVLGGHPLLWSKPAFISAWQCVLQSASAPNGLLPLLLRCPTVQCLPPLLDDDDYYDEEGVLFYFVVVNLNSMPGMLKRIPGEEVRKRLSNPEITLEELSGLMKEFVP</sequence>